<accession>A0A5D3CEK6</accession>
<comment type="caution">
    <text evidence="3">The sequence shown here is derived from an EMBL/GenBank/DDBJ whole genome shotgun (WGS) entry which is preliminary data.</text>
</comment>
<proteinExistence type="predicted"/>
<protein>
    <recommendedName>
        <fullName evidence="6">Envelope-like protein</fullName>
    </recommendedName>
</protein>
<reference evidence="4 5" key="1">
    <citation type="submission" date="2019-08" db="EMBL/GenBank/DDBJ databases">
        <title>Draft genome sequences of two oriental melons (Cucumis melo L. var makuwa).</title>
        <authorList>
            <person name="Kwon S.-Y."/>
        </authorList>
    </citation>
    <scope>NUCLEOTIDE SEQUENCE [LARGE SCALE GENOMIC DNA]</scope>
    <source>
        <strain evidence="5">cv. Chang Bougi</strain>
        <strain evidence="4">cv. SW 3</strain>
        <tissue evidence="3">Leaf</tissue>
    </source>
</reference>
<feature type="region of interest" description="Disordered" evidence="1">
    <location>
        <begin position="20"/>
        <end position="48"/>
    </location>
</feature>
<dbReference type="EMBL" id="SSTD01011480">
    <property type="protein sequence ID" value="TYK09658.1"/>
    <property type="molecule type" value="Genomic_DNA"/>
</dbReference>
<evidence type="ECO:0000256" key="1">
    <source>
        <dbReference type="SAM" id="MobiDB-lite"/>
    </source>
</evidence>
<dbReference type="Proteomes" id="UP000321947">
    <property type="component" value="Unassembled WGS sequence"/>
</dbReference>
<organism evidence="3 5">
    <name type="scientific">Cucumis melo var. makuwa</name>
    <name type="common">Oriental melon</name>
    <dbReference type="NCBI Taxonomy" id="1194695"/>
    <lineage>
        <taxon>Eukaryota</taxon>
        <taxon>Viridiplantae</taxon>
        <taxon>Streptophyta</taxon>
        <taxon>Embryophyta</taxon>
        <taxon>Tracheophyta</taxon>
        <taxon>Spermatophyta</taxon>
        <taxon>Magnoliopsida</taxon>
        <taxon>eudicotyledons</taxon>
        <taxon>Gunneridae</taxon>
        <taxon>Pentapetalae</taxon>
        <taxon>rosids</taxon>
        <taxon>fabids</taxon>
        <taxon>Cucurbitales</taxon>
        <taxon>Cucurbitaceae</taxon>
        <taxon>Benincaseae</taxon>
        <taxon>Cucumis</taxon>
    </lineage>
</organism>
<evidence type="ECO:0000313" key="4">
    <source>
        <dbReference type="Proteomes" id="UP000321393"/>
    </source>
</evidence>
<gene>
    <name evidence="3" type="ORF">E5676_scaffold447G00590</name>
    <name evidence="2" type="ORF">E6C27_scaffold34G00480</name>
</gene>
<evidence type="ECO:0000313" key="3">
    <source>
        <dbReference type="EMBL" id="TYK09658.1"/>
    </source>
</evidence>
<sequence>MNLDERDDVLLASPSVETQHFVPDPVSRPIDDVAENVGPNDKNAHVGDDPNVNVHPSKFEHPCADLKPKVKKTQQSRESVQRWKYVVQSRIADEVNVSDMHHSCLSIMELVVKAGLSKTISNVGPFYPQLIRKIIVNLPLEFNNPSSPDYQTVHIRGSMFKIFPTITNGFVGNIVVSGSTSSHLSNDVLAFVLSGRTLSVWLVNGIPTISLSIKYVILYKINIANWFPSSHASSLLRHVGTFGVKIHIPLPRFFSSLLVHLNANILTARDALGPDQKTLSLSYKLFKGSHVPDLEHDMRPSRNSRVFDINDIDDSAEGFFVPHDLDSKIINTLTVESRALSTFINLLFDRRLEVDSLVRYLKAFTLSSSAVDPTHE</sequence>
<dbReference type="EMBL" id="SSTE01023063">
    <property type="protein sequence ID" value="KAA0025798.1"/>
    <property type="molecule type" value="Genomic_DNA"/>
</dbReference>
<evidence type="ECO:0008006" key="6">
    <source>
        <dbReference type="Google" id="ProtNLM"/>
    </source>
</evidence>
<dbReference type="AlphaFoldDB" id="A0A5D3CEK6"/>
<evidence type="ECO:0000313" key="2">
    <source>
        <dbReference type="EMBL" id="KAA0025798.1"/>
    </source>
</evidence>
<evidence type="ECO:0000313" key="5">
    <source>
        <dbReference type="Proteomes" id="UP000321947"/>
    </source>
</evidence>
<name>A0A5D3CEK6_CUCMM</name>
<dbReference type="Proteomes" id="UP000321393">
    <property type="component" value="Unassembled WGS sequence"/>
</dbReference>